<dbReference type="SUPFAM" id="SSF56601">
    <property type="entry name" value="beta-lactamase/transpeptidase-like"/>
    <property type="match status" value="1"/>
</dbReference>
<feature type="transmembrane region" description="Helical" evidence="1">
    <location>
        <begin position="420"/>
        <end position="440"/>
    </location>
</feature>
<feature type="transmembrane region" description="Helical" evidence="1">
    <location>
        <begin position="460"/>
        <end position="480"/>
    </location>
</feature>
<dbReference type="Proteomes" id="UP001232063">
    <property type="component" value="Unassembled WGS sequence"/>
</dbReference>
<keyword evidence="4" id="KW-1185">Reference proteome</keyword>
<evidence type="ECO:0000256" key="1">
    <source>
        <dbReference type="SAM" id="Phobius"/>
    </source>
</evidence>
<reference evidence="3" key="1">
    <citation type="submission" date="2023-05" db="EMBL/GenBank/DDBJ databases">
        <authorList>
            <person name="Zhang X."/>
        </authorList>
    </citation>
    <scope>NUCLEOTIDE SEQUENCE</scope>
    <source>
        <strain evidence="3">BD1B2-1</strain>
    </source>
</reference>
<evidence type="ECO:0000313" key="3">
    <source>
        <dbReference type="EMBL" id="MDJ1499614.1"/>
    </source>
</evidence>
<dbReference type="Pfam" id="PF00144">
    <property type="entry name" value="Beta-lactamase"/>
    <property type="match status" value="1"/>
</dbReference>
<dbReference type="InterPro" id="IPR012338">
    <property type="entry name" value="Beta-lactam/transpept-like"/>
</dbReference>
<keyword evidence="3" id="KW-0378">Hydrolase</keyword>
<dbReference type="GO" id="GO:0016787">
    <property type="term" value="F:hydrolase activity"/>
    <property type="evidence" value="ECO:0007669"/>
    <property type="project" value="UniProtKB-KW"/>
</dbReference>
<dbReference type="EC" id="3.1.1.103" evidence="3"/>
<keyword evidence="1" id="KW-1133">Transmembrane helix</keyword>
<proteinExistence type="predicted"/>
<accession>A0AAE3R1I1</accession>
<feature type="domain" description="Beta-lactamase-related" evidence="2">
    <location>
        <begin position="38"/>
        <end position="348"/>
    </location>
</feature>
<dbReference type="InterPro" id="IPR001466">
    <property type="entry name" value="Beta-lactam-related"/>
</dbReference>
<protein>
    <submittedName>
        <fullName evidence="3">Serine hydrolase domain-containing protein</fullName>
        <ecNumber evidence="3">3.1.1.103</ecNumber>
    </submittedName>
</protein>
<name>A0AAE3R1I1_9BACT</name>
<dbReference type="Gene3D" id="3.40.710.10">
    <property type="entry name" value="DD-peptidase/beta-lactamase superfamily"/>
    <property type="match status" value="1"/>
</dbReference>
<dbReference type="AlphaFoldDB" id="A0AAE3R1I1"/>
<dbReference type="EMBL" id="JASJOU010000001">
    <property type="protein sequence ID" value="MDJ1499614.1"/>
    <property type="molecule type" value="Genomic_DNA"/>
</dbReference>
<comment type="caution">
    <text evidence="3">The sequence shown here is derived from an EMBL/GenBank/DDBJ whole genome shotgun (WGS) entry which is preliminary data.</text>
</comment>
<dbReference type="PANTHER" id="PTHR46825:SF9">
    <property type="entry name" value="BETA-LACTAMASE-RELATED DOMAIN-CONTAINING PROTEIN"/>
    <property type="match status" value="1"/>
</dbReference>
<keyword evidence="1" id="KW-0472">Membrane</keyword>
<organism evidence="3 4">
    <name type="scientific">Xanthocytophaga agilis</name>
    <dbReference type="NCBI Taxonomy" id="3048010"/>
    <lineage>
        <taxon>Bacteria</taxon>
        <taxon>Pseudomonadati</taxon>
        <taxon>Bacteroidota</taxon>
        <taxon>Cytophagia</taxon>
        <taxon>Cytophagales</taxon>
        <taxon>Rhodocytophagaceae</taxon>
        <taxon>Xanthocytophaga</taxon>
    </lineage>
</organism>
<dbReference type="PANTHER" id="PTHR46825">
    <property type="entry name" value="D-ALANYL-D-ALANINE-CARBOXYPEPTIDASE/ENDOPEPTIDASE AMPH"/>
    <property type="match status" value="1"/>
</dbReference>
<feature type="transmembrane region" description="Helical" evidence="1">
    <location>
        <begin position="381"/>
        <end position="399"/>
    </location>
</feature>
<evidence type="ECO:0000313" key="4">
    <source>
        <dbReference type="Proteomes" id="UP001232063"/>
    </source>
</evidence>
<evidence type="ECO:0000259" key="2">
    <source>
        <dbReference type="Pfam" id="PF00144"/>
    </source>
</evidence>
<keyword evidence="1" id="KW-0812">Transmembrane</keyword>
<dbReference type="InterPro" id="IPR050491">
    <property type="entry name" value="AmpC-like"/>
</dbReference>
<dbReference type="RefSeq" id="WP_314509144.1">
    <property type="nucleotide sequence ID" value="NZ_JASJOU010000001.1"/>
</dbReference>
<gene>
    <name evidence="3" type="ORF">QNI22_03110</name>
</gene>
<sequence length="493" mass="55088">MKTYLTLFLFFSYWLYLIQVTLATPTQHIPDQIDTTAIDSFIKEYLQKTNISGIAVAIVDKNKILFSKGYGQTTSNHIITGDTPFAIASLSKSFTALAVMQLVDAGKINLTLPVAHYLPTFHINDPEGAKITVAQLLYQTSGLSDLGFPDMKLDQPHSLERAMVNLQQAHLTNNPGQKYHYYNPNYQILARLIEVVGKEDFSNYLKKHIFDPLHMNHTVNVTHTQEFYTKTGGNLAKGYYSLFGTSLPKEEQDWFVSGSAGMVSTVNDMSNWLRLQLNNGTIDSTQLLSTKGIRILHTPPTGVKSNYAMGWKAGNNGELSHGGILWTYQSEQTLLTKEGYGIVVLCNNGINAFQDFHGFMEGIITLLRNQPIGASGISNNGYAMLSILAIGIALGMGIYRLYRSSKWIVNYSKGSKWRSWFVLSLRLIPCCLLIFMPHLIAFASGRVLHWEGIFLMMPEIMIWLGIVAIVNILIACRQLILLTKARKSDLIAS</sequence>